<evidence type="ECO:0000256" key="1">
    <source>
        <dbReference type="SAM" id="Phobius"/>
    </source>
</evidence>
<organism evidence="2 4">
    <name type="scientific">Rotaria sordida</name>
    <dbReference type="NCBI Taxonomy" id="392033"/>
    <lineage>
        <taxon>Eukaryota</taxon>
        <taxon>Metazoa</taxon>
        <taxon>Spiralia</taxon>
        <taxon>Gnathifera</taxon>
        <taxon>Rotifera</taxon>
        <taxon>Eurotatoria</taxon>
        <taxon>Bdelloidea</taxon>
        <taxon>Philodinida</taxon>
        <taxon>Philodinidae</taxon>
        <taxon>Rotaria</taxon>
    </lineage>
</organism>
<keyword evidence="1" id="KW-1133">Transmembrane helix</keyword>
<name>A0A815W717_9BILA</name>
<evidence type="ECO:0000313" key="4">
    <source>
        <dbReference type="Proteomes" id="UP000663854"/>
    </source>
</evidence>
<accession>A0A815W717</accession>
<comment type="caution">
    <text evidence="2">The sequence shown here is derived from an EMBL/GenBank/DDBJ whole genome shotgun (WGS) entry which is preliminary data.</text>
</comment>
<protein>
    <submittedName>
        <fullName evidence="2">Uncharacterized protein</fullName>
    </submittedName>
</protein>
<sequence length="148" mass="17091">MKIDGFSAGCMPMDSILQSTLQCFYNQTCLNTLLSFLSTNESFIAMNISKYSRFKPNSTVQEIVNELMVEEWLTNISYEKYYAQCAPVQCTYSKLEKQDLINVLTNIISLHGGLTLTLRFIITRIVRFIRRKKDNESSSQISCMYYTV</sequence>
<keyword evidence="1" id="KW-0472">Membrane</keyword>
<evidence type="ECO:0000313" key="5">
    <source>
        <dbReference type="Proteomes" id="UP000663870"/>
    </source>
</evidence>
<proteinExistence type="predicted"/>
<feature type="transmembrane region" description="Helical" evidence="1">
    <location>
        <begin position="100"/>
        <end position="122"/>
    </location>
</feature>
<dbReference type="AlphaFoldDB" id="A0A815W717"/>
<keyword evidence="5" id="KW-1185">Reference proteome</keyword>
<keyword evidence="1" id="KW-0812">Transmembrane</keyword>
<dbReference type="Proteomes" id="UP000663870">
    <property type="component" value="Unassembled WGS sequence"/>
</dbReference>
<reference evidence="2" key="1">
    <citation type="submission" date="2021-02" db="EMBL/GenBank/DDBJ databases">
        <authorList>
            <person name="Nowell W R."/>
        </authorList>
    </citation>
    <scope>NUCLEOTIDE SEQUENCE</scope>
</reference>
<dbReference type="EMBL" id="CAJNOL010014471">
    <property type="protein sequence ID" value="CAF1667938.1"/>
    <property type="molecule type" value="Genomic_DNA"/>
</dbReference>
<dbReference type="Proteomes" id="UP000663854">
    <property type="component" value="Unassembled WGS sequence"/>
</dbReference>
<evidence type="ECO:0000313" key="3">
    <source>
        <dbReference type="EMBL" id="CAF1667938.1"/>
    </source>
</evidence>
<dbReference type="EMBL" id="CAJNOH010012589">
    <property type="protein sequence ID" value="CAF1537154.1"/>
    <property type="molecule type" value="Genomic_DNA"/>
</dbReference>
<gene>
    <name evidence="3" type="ORF">JXQ802_LOCUS57123</name>
    <name evidence="2" type="ORF">PYM288_LOCUS40530</name>
</gene>
<evidence type="ECO:0000313" key="2">
    <source>
        <dbReference type="EMBL" id="CAF1537154.1"/>
    </source>
</evidence>